<feature type="non-terminal residue" evidence="2">
    <location>
        <position position="193"/>
    </location>
</feature>
<dbReference type="AlphaFoldDB" id="A0A4Y9ZFC5"/>
<feature type="compositionally biased region" description="Basic residues" evidence="1">
    <location>
        <begin position="92"/>
        <end position="108"/>
    </location>
</feature>
<dbReference type="SUPFAM" id="SSF56784">
    <property type="entry name" value="HAD-like"/>
    <property type="match status" value="1"/>
</dbReference>
<accession>A0A4Y9ZFC5</accession>
<evidence type="ECO:0000313" key="2">
    <source>
        <dbReference type="EMBL" id="TFY73445.1"/>
    </source>
</evidence>
<name>A0A4Y9ZFC5_9AGAM</name>
<dbReference type="InterPro" id="IPR036412">
    <property type="entry name" value="HAD-like_sf"/>
</dbReference>
<comment type="caution">
    <text evidence="2">The sequence shown here is derived from an EMBL/GenBank/DDBJ whole genome shotgun (WGS) entry which is preliminary data.</text>
</comment>
<dbReference type="STRING" id="135208.A0A4Y9ZFC5"/>
<keyword evidence="3" id="KW-1185">Reference proteome</keyword>
<organism evidence="2 3">
    <name type="scientific">Hericium alpestre</name>
    <dbReference type="NCBI Taxonomy" id="135208"/>
    <lineage>
        <taxon>Eukaryota</taxon>
        <taxon>Fungi</taxon>
        <taxon>Dikarya</taxon>
        <taxon>Basidiomycota</taxon>
        <taxon>Agaricomycotina</taxon>
        <taxon>Agaricomycetes</taxon>
        <taxon>Russulales</taxon>
        <taxon>Hericiaceae</taxon>
        <taxon>Hericium</taxon>
    </lineage>
</organism>
<feature type="compositionally biased region" description="Basic and acidic residues" evidence="1">
    <location>
        <begin position="109"/>
        <end position="132"/>
    </location>
</feature>
<dbReference type="Proteomes" id="UP000298061">
    <property type="component" value="Unassembled WGS sequence"/>
</dbReference>
<protein>
    <submittedName>
        <fullName evidence="2">Uncharacterized protein</fullName>
    </submittedName>
</protein>
<sequence length="193" mass="21750">MVGDSTNDVGTLKQAHISVALLNGMPEDLQKIVERERIDRLKKVYESQLKISAHFNQLPSPVPPALAQFYLDIMEVQKKAGQKFTATDLLTHKRLHKKQKTSKPAPRKHTQDERGSTSDESDHDRPSKWPRVETDVVVDEETIALYRRAGQGIGRFLSPFLDLKQLAMFYAATVNAISSRSHAALANNKYSKL</sequence>
<reference evidence="2 3" key="1">
    <citation type="submission" date="2019-02" db="EMBL/GenBank/DDBJ databases">
        <title>Genome sequencing of the rare red list fungi Hericium alpestre (H. flagellum).</title>
        <authorList>
            <person name="Buettner E."/>
            <person name="Kellner H."/>
        </authorList>
    </citation>
    <scope>NUCLEOTIDE SEQUENCE [LARGE SCALE GENOMIC DNA]</scope>
    <source>
        <strain evidence="2 3">DSM 108284</strain>
    </source>
</reference>
<dbReference type="EMBL" id="SFCI01002849">
    <property type="protein sequence ID" value="TFY73445.1"/>
    <property type="molecule type" value="Genomic_DNA"/>
</dbReference>
<feature type="region of interest" description="Disordered" evidence="1">
    <location>
        <begin position="89"/>
        <end position="132"/>
    </location>
</feature>
<gene>
    <name evidence="2" type="ORF">EWM64_g10567</name>
</gene>
<proteinExistence type="predicted"/>
<evidence type="ECO:0000313" key="3">
    <source>
        <dbReference type="Proteomes" id="UP000298061"/>
    </source>
</evidence>
<evidence type="ECO:0000256" key="1">
    <source>
        <dbReference type="SAM" id="MobiDB-lite"/>
    </source>
</evidence>
<dbReference type="OrthoDB" id="48943at2759"/>